<evidence type="ECO:0000313" key="3">
    <source>
        <dbReference type="EMBL" id="RKN19499.1"/>
    </source>
</evidence>
<reference evidence="4 5" key="1">
    <citation type="submission" date="2018-09" db="EMBL/GenBank/DDBJ databases">
        <title>Streptomyces sp. nov. DS1-2, an endophytic actinomycete isolated from roots of Dendrobium scabrilingue.</title>
        <authorList>
            <person name="Kuncharoen N."/>
            <person name="Kudo T."/>
            <person name="Ohkuma M."/>
            <person name="Yuki M."/>
            <person name="Tanasupawat S."/>
        </authorList>
    </citation>
    <scope>NUCLEOTIDE SEQUENCE [LARGE SCALE GENOMIC DNA]</scope>
    <source>
        <strain evidence="2 5">AZ1-7</strain>
        <strain evidence="3 4">DS1-2</strain>
    </source>
</reference>
<name>A0A3A9W0T8_9ACTN</name>
<accession>A0A3A9W0T8</accession>
<dbReference type="Proteomes" id="UP000275024">
    <property type="component" value="Unassembled WGS sequence"/>
</dbReference>
<evidence type="ECO:0000313" key="4">
    <source>
        <dbReference type="Proteomes" id="UP000268652"/>
    </source>
</evidence>
<dbReference type="EMBL" id="RBDY01000016">
    <property type="protein sequence ID" value="RKN19499.1"/>
    <property type="molecule type" value="Genomic_DNA"/>
</dbReference>
<evidence type="ECO:0000256" key="1">
    <source>
        <dbReference type="SAM" id="MobiDB-lite"/>
    </source>
</evidence>
<evidence type="ECO:0000313" key="2">
    <source>
        <dbReference type="EMBL" id="RKN06881.1"/>
    </source>
</evidence>
<dbReference type="OrthoDB" id="3213585at2"/>
<dbReference type="AlphaFoldDB" id="A0A3A9W0T8"/>
<feature type="region of interest" description="Disordered" evidence="1">
    <location>
        <begin position="108"/>
        <end position="144"/>
    </location>
</feature>
<protein>
    <recommendedName>
        <fullName evidence="6">Nucleotide exchange factor GrpE</fullName>
    </recommendedName>
</protein>
<sequence>MSQKPPGAVTLDADALAEIATAAWRLRNKVEATEDTPPGVRRHTQALADTLAEAGLETRSYEGTPFDPGLRMRVLAYQPTPGLERDEVIETLRPAVYLNGSALTLGEVIVGTPPEEPRPAPARSREEKPSEPEEPKPESEDTPT</sequence>
<keyword evidence="4" id="KW-1185">Reference proteome</keyword>
<gene>
    <name evidence="3" type="ORF">D7318_20490</name>
    <name evidence="2" type="ORF">D7319_21025</name>
</gene>
<comment type="caution">
    <text evidence="2">The sequence shown here is derived from an EMBL/GenBank/DDBJ whole genome shotgun (WGS) entry which is preliminary data.</text>
</comment>
<organism evidence="2 5">
    <name type="scientific">Streptomyces radicis</name>
    <dbReference type="NCBI Taxonomy" id="1750517"/>
    <lineage>
        <taxon>Bacteria</taxon>
        <taxon>Bacillati</taxon>
        <taxon>Actinomycetota</taxon>
        <taxon>Actinomycetes</taxon>
        <taxon>Kitasatosporales</taxon>
        <taxon>Streptomycetaceae</taxon>
        <taxon>Streptomyces</taxon>
    </lineage>
</organism>
<dbReference type="RefSeq" id="WP_120698580.1">
    <property type="nucleotide sequence ID" value="NZ_RBDX01000018.1"/>
</dbReference>
<dbReference type="EMBL" id="RBDX01000018">
    <property type="protein sequence ID" value="RKN06881.1"/>
    <property type="molecule type" value="Genomic_DNA"/>
</dbReference>
<evidence type="ECO:0008006" key="6">
    <source>
        <dbReference type="Google" id="ProtNLM"/>
    </source>
</evidence>
<proteinExistence type="predicted"/>
<evidence type="ECO:0000313" key="5">
    <source>
        <dbReference type="Proteomes" id="UP000275024"/>
    </source>
</evidence>
<dbReference type="Proteomes" id="UP000268652">
    <property type="component" value="Unassembled WGS sequence"/>
</dbReference>
<feature type="compositionally biased region" description="Basic and acidic residues" evidence="1">
    <location>
        <begin position="115"/>
        <end position="144"/>
    </location>
</feature>